<accession>A0A7C9RSF8</accession>
<evidence type="ECO:0000256" key="2">
    <source>
        <dbReference type="SAM" id="SignalP"/>
    </source>
</evidence>
<sequence>MSVRRSVALVAALAASTAALMPITLGTASAAPVPVHQAADDEVVQLPAGRWEDSPIYAKWQALGGASFAGDKVGDEIYLSNGIRWAKFAKYDIVITWKEGLGAHWMSGAISRLWQPGDAIVKSAATMDQVPVSRGSQAGAAIAYDTGYSVYYSDAYGAYAVAGKQRDKYWANGSVTGKFGWPISDQIAMADNGGVEQRFSEAVSLFQQVPSESETYWISGALRDEYREKGGPNGFGWLTRDQVAEAGNGWSAQAAKGSIYWSASTGAHALSDFSTGGYVNKGGPNGHLGYPTTDTSEHDGGETTDFSTGKTLYARVQSSGFMWMGGRVRDTYDVNGGTAGPLGWPRSDQTPAPGTDGQYVRFGDNFDKVILWGPRTGGSVVGGPILQRLRADGDVAVYGLPQYGEMTTGEYRFQQFEKATVFVRGSNVYTLGWDFRAGWWQTGGTQSPLGMVASDMYLVANNVIQQEFVNGWITCDYNVGECYYDLKQSAAQATSKPTLEQAREKGTKFRATGSGPRK</sequence>
<feature type="chain" id="PRO_5028925719" description="LGFP repeat-containing protein" evidence="2">
    <location>
        <begin position="31"/>
        <end position="518"/>
    </location>
</feature>
<dbReference type="AlphaFoldDB" id="A0A7C9RSF8"/>
<keyword evidence="2" id="KW-0732">Signal</keyword>
<keyword evidence="4" id="KW-1185">Reference proteome</keyword>
<dbReference type="InterPro" id="IPR013207">
    <property type="entry name" value="LGFP"/>
</dbReference>
<evidence type="ECO:0008006" key="5">
    <source>
        <dbReference type="Google" id="ProtNLM"/>
    </source>
</evidence>
<evidence type="ECO:0000313" key="3">
    <source>
        <dbReference type="EMBL" id="NGY61668.1"/>
    </source>
</evidence>
<feature type="region of interest" description="Disordered" evidence="1">
    <location>
        <begin position="494"/>
        <end position="518"/>
    </location>
</feature>
<comment type="caution">
    <text evidence="3">The sequence shown here is derived from an EMBL/GenBank/DDBJ whole genome shotgun (WGS) entry which is preliminary data.</text>
</comment>
<dbReference type="Proteomes" id="UP000481360">
    <property type="component" value="Unassembled WGS sequence"/>
</dbReference>
<dbReference type="EMBL" id="JAAMPJ010000006">
    <property type="protein sequence ID" value="NGY61668.1"/>
    <property type="molecule type" value="Genomic_DNA"/>
</dbReference>
<protein>
    <recommendedName>
        <fullName evidence="5">LGFP repeat-containing protein</fullName>
    </recommendedName>
</protein>
<dbReference type="Pfam" id="PF08310">
    <property type="entry name" value="LGFP"/>
    <property type="match status" value="3"/>
</dbReference>
<dbReference type="RefSeq" id="WP_166048414.1">
    <property type="nucleotide sequence ID" value="NZ_JAAMPJ010000006.1"/>
</dbReference>
<reference evidence="3 4" key="1">
    <citation type="submission" date="2020-03" db="EMBL/GenBank/DDBJ databases">
        <title>Isolation and identification of active actinomycetes.</title>
        <authorList>
            <person name="Sun X."/>
        </authorList>
    </citation>
    <scope>NUCLEOTIDE SEQUENCE [LARGE SCALE GENOMIC DNA]</scope>
    <source>
        <strain evidence="3 4">NEAU-D13</strain>
    </source>
</reference>
<gene>
    <name evidence="3" type="ORF">G7043_22320</name>
</gene>
<evidence type="ECO:0000313" key="4">
    <source>
        <dbReference type="Proteomes" id="UP000481360"/>
    </source>
</evidence>
<organism evidence="3 4">
    <name type="scientific">Lentzea alba</name>
    <dbReference type="NCBI Taxonomy" id="2714351"/>
    <lineage>
        <taxon>Bacteria</taxon>
        <taxon>Bacillati</taxon>
        <taxon>Actinomycetota</taxon>
        <taxon>Actinomycetes</taxon>
        <taxon>Pseudonocardiales</taxon>
        <taxon>Pseudonocardiaceae</taxon>
        <taxon>Lentzea</taxon>
    </lineage>
</organism>
<feature type="signal peptide" evidence="2">
    <location>
        <begin position="1"/>
        <end position="30"/>
    </location>
</feature>
<proteinExistence type="predicted"/>
<name>A0A7C9RSF8_9PSEU</name>
<evidence type="ECO:0000256" key="1">
    <source>
        <dbReference type="SAM" id="MobiDB-lite"/>
    </source>
</evidence>